<evidence type="ECO:0000313" key="3">
    <source>
        <dbReference type="Proteomes" id="UP000639051"/>
    </source>
</evidence>
<dbReference type="PANTHER" id="PTHR33993">
    <property type="entry name" value="GLYOXALASE-RELATED"/>
    <property type="match status" value="1"/>
</dbReference>
<dbReference type="InterPro" id="IPR004360">
    <property type="entry name" value="Glyas_Fos-R_dOase_dom"/>
</dbReference>
<dbReference type="SUPFAM" id="SSF54593">
    <property type="entry name" value="Glyoxalase/Bleomycin resistance protein/Dihydroxybiphenyl dioxygenase"/>
    <property type="match status" value="2"/>
</dbReference>
<protein>
    <submittedName>
        <fullName evidence="2">VOC family protein</fullName>
    </submittedName>
</protein>
<keyword evidence="3" id="KW-1185">Reference proteome</keyword>
<dbReference type="PANTHER" id="PTHR33993:SF10">
    <property type="entry name" value="CONSERVED PROTEIN"/>
    <property type="match status" value="1"/>
</dbReference>
<dbReference type="PROSITE" id="PS51819">
    <property type="entry name" value="VOC"/>
    <property type="match status" value="2"/>
</dbReference>
<dbReference type="Gene3D" id="3.10.180.10">
    <property type="entry name" value="2,3-Dihydroxybiphenyl 1,2-Dioxygenase, domain 1"/>
    <property type="match status" value="2"/>
</dbReference>
<evidence type="ECO:0000313" key="2">
    <source>
        <dbReference type="EMBL" id="MBL0705833.1"/>
    </source>
</evidence>
<dbReference type="InterPro" id="IPR029068">
    <property type="entry name" value="Glyas_Bleomycin-R_OHBP_Dase"/>
</dbReference>
<sequence length="259" mass="27922">MPKPDLTPGAPCWTDLMTSNVERAKDFYAALFGWTYEVGDEEKYGGYVTASKDGAPVAGLMAPMEGQSSGPDAWTVYLKSDDLDETAAKVQSSGGQTLVAPMDVPDEGRMAVFTDAGGAAFGVWQSLGHTGFEKMAEPGAPAWFEVHTRAFGPALAFYQEALGWETETMSDTPEFRYATLGSGRDQRAGIYDASADLPEGVPSHWIVYWDVESTDNTVETATRLGATVLIPPVDTPYGRMAALTDPTGALFRLMQHREA</sequence>
<proteinExistence type="predicted"/>
<name>A0ABS1K2V7_9MICC</name>
<dbReference type="EMBL" id="JAERRC010000024">
    <property type="protein sequence ID" value="MBL0705833.1"/>
    <property type="molecule type" value="Genomic_DNA"/>
</dbReference>
<gene>
    <name evidence="2" type="ORF">JJE72_09970</name>
</gene>
<dbReference type="Proteomes" id="UP000639051">
    <property type="component" value="Unassembled WGS sequence"/>
</dbReference>
<accession>A0ABS1K2V7</accession>
<dbReference type="CDD" id="cd07247">
    <property type="entry name" value="SgaA_N_like"/>
    <property type="match status" value="2"/>
</dbReference>
<evidence type="ECO:0000259" key="1">
    <source>
        <dbReference type="PROSITE" id="PS51819"/>
    </source>
</evidence>
<dbReference type="Pfam" id="PF00903">
    <property type="entry name" value="Glyoxalase"/>
    <property type="match status" value="2"/>
</dbReference>
<organism evidence="2 3">
    <name type="scientific">Sinomonas cellulolyticus</name>
    <dbReference type="NCBI Taxonomy" id="2801916"/>
    <lineage>
        <taxon>Bacteria</taxon>
        <taxon>Bacillati</taxon>
        <taxon>Actinomycetota</taxon>
        <taxon>Actinomycetes</taxon>
        <taxon>Micrococcales</taxon>
        <taxon>Micrococcaceae</taxon>
        <taxon>Sinomonas</taxon>
    </lineage>
</organism>
<comment type="caution">
    <text evidence="2">The sequence shown here is derived from an EMBL/GenBank/DDBJ whole genome shotgun (WGS) entry which is preliminary data.</text>
</comment>
<dbReference type="RefSeq" id="WP_189692384.1">
    <property type="nucleotide sequence ID" value="NZ_BNCM01000002.1"/>
</dbReference>
<dbReference type="InterPro" id="IPR052164">
    <property type="entry name" value="Anthracycline_SecMetBiosynth"/>
</dbReference>
<dbReference type="InterPro" id="IPR037523">
    <property type="entry name" value="VOC_core"/>
</dbReference>
<reference evidence="2 3" key="1">
    <citation type="submission" date="2021-01" db="EMBL/GenBank/DDBJ databases">
        <title>Genome public.</title>
        <authorList>
            <person name="Liu C."/>
            <person name="Sun Q."/>
        </authorList>
    </citation>
    <scope>NUCLEOTIDE SEQUENCE [LARGE SCALE GENOMIC DNA]</scope>
    <source>
        <strain evidence="2 3">JC656</strain>
    </source>
</reference>
<feature type="domain" description="VOC" evidence="1">
    <location>
        <begin position="140"/>
        <end position="256"/>
    </location>
</feature>
<feature type="domain" description="VOC" evidence="1">
    <location>
        <begin position="10"/>
        <end position="126"/>
    </location>
</feature>